<organism evidence="2 3">
    <name type="scientific">Streptomyces rectiviolaceus</name>
    <dbReference type="NCBI Taxonomy" id="332591"/>
    <lineage>
        <taxon>Bacteria</taxon>
        <taxon>Bacillati</taxon>
        <taxon>Actinomycetota</taxon>
        <taxon>Actinomycetes</taxon>
        <taxon>Kitasatosporales</taxon>
        <taxon>Streptomycetaceae</taxon>
        <taxon>Streptomyces</taxon>
    </lineage>
</organism>
<evidence type="ECO:0000313" key="3">
    <source>
        <dbReference type="Proteomes" id="UP001501637"/>
    </source>
</evidence>
<evidence type="ECO:0000313" key="2">
    <source>
        <dbReference type="EMBL" id="GAA3118438.1"/>
    </source>
</evidence>
<feature type="signal peptide" evidence="1">
    <location>
        <begin position="1"/>
        <end position="32"/>
    </location>
</feature>
<dbReference type="EMBL" id="BAAAUG010000082">
    <property type="protein sequence ID" value="GAA3118438.1"/>
    <property type="molecule type" value="Genomic_DNA"/>
</dbReference>
<comment type="caution">
    <text evidence="2">The sequence shown here is derived from an EMBL/GenBank/DDBJ whole genome shotgun (WGS) entry which is preliminary data.</text>
</comment>
<sequence>MNSSWVQATSRWALVAAMAAVPSVLCSGTAQADETHKNSHNAPKVALINTGQIDDPLEDVLEHTLNFGDGYRWD</sequence>
<keyword evidence="3" id="KW-1185">Reference proteome</keyword>
<dbReference type="RefSeq" id="WP_344523267.1">
    <property type="nucleotide sequence ID" value="NZ_BAAAUG010000082.1"/>
</dbReference>
<proteinExistence type="predicted"/>
<dbReference type="Proteomes" id="UP001501637">
    <property type="component" value="Unassembled WGS sequence"/>
</dbReference>
<reference evidence="3" key="1">
    <citation type="journal article" date="2019" name="Int. J. Syst. Evol. Microbiol.">
        <title>The Global Catalogue of Microorganisms (GCM) 10K type strain sequencing project: providing services to taxonomists for standard genome sequencing and annotation.</title>
        <authorList>
            <consortium name="The Broad Institute Genomics Platform"/>
            <consortium name="The Broad Institute Genome Sequencing Center for Infectious Disease"/>
            <person name="Wu L."/>
            <person name="Ma J."/>
        </authorList>
    </citation>
    <scope>NUCLEOTIDE SEQUENCE [LARGE SCALE GENOMIC DNA]</scope>
    <source>
        <strain evidence="3">JCM 9092</strain>
    </source>
</reference>
<accession>A0ABP6MLB9</accession>
<feature type="chain" id="PRO_5045119826" evidence="1">
    <location>
        <begin position="33"/>
        <end position="74"/>
    </location>
</feature>
<keyword evidence="1" id="KW-0732">Signal</keyword>
<gene>
    <name evidence="2" type="ORF">GCM10010449_45610</name>
</gene>
<protein>
    <submittedName>
        <fullName evidence="2">Membrane protein</fullName>
    </submittedName>
</protein>
<evidence type="ECO:0000256" key="1">
    <source>
        <dbReference type="SAM" id="SignalP"/>
    </source>
</evidence>
<name>A0ABP6MLB9_9ACTN</name>